<dbReference type="GO" id="GO:0003676">
    <property type="term" value="F:nucleic acid binding"/>
    <property type="evidence" value="ECO:0007669"/>
    <property type="project" value="InterPro"/>
</dbReference>
<keyword evidence="6 9" id="KW-0378">Hydrolase</keyword>
<comment type="caution">
    <text evidence="9">Lacks conserved residue(s) required for the propagation of feature annotation.</text>
</comment>
<dbReference type="Proteomes" id="UP001321473">
    <property type="component" value="Unassembled WGS sequence"/>
</dbReference>
<keyword evidence="3 9" id="KW-0507">mRNA processing</keyword>
<dbReference type="GO" id="GO:0031251">
    <property type="term" value="C:PAN complex"/>
    <property type="evidence" value="ECO:0007669"/>
    <property type="project" value="UniProtKB-UniRule"/>
</dbReference>
<dbReference type="SMART" id="SM00479">
    <property type="entry name" value="EXOIII"/>
    <property type="match status" value="1"/>
</dbReference>
<dbReference type="GO" id="GO:0005634">
    <property type="term" value="C:nucleus"/>
    <property type="evidence" value="ECO:0007669"/>
    <property type="project" value="UniProtKB-SubCell"/>
</dbReference>
<dbReference type="InterPro" id="IPR028881">
    <property type="entry name" value="PAN2_UCH_dom"/>
</dbReference>
<comment type="domain">
    <text evidence="9">The linker, or PAN3 interaction domain (PID), between the WD40 repeats and the pseudo-UCH domain mediates interaction with PAN3.</text>
</comment>
<comment type="catalytic activity">
    <reaction evidence="1 9">
        <text>Exonucleolytic cleavage of poly(A) to 5'-AMP.</text>
        <dbReference type="EC" id="3.1.13.4"/>
    </reaction>
</comment>
<evidence type="ECO:0000256" key="3">
    <source>
        <dbReference type="ARBA" id="ARBA00022664"/>
    </source>
</evidence>
<dbReference type="GO" id="GO:0010606">
    <property type="term" value="P:positive regulation of cytoplasmic mRNA processing body assembly"/>
    <property type="evidence" value="ECO:0007669"/>
    <property type="project" value="UniProtKB-UniRule"/>
</dbReference>
<dbReference type="InterPro" id="IPR028889">
    <property type="entry name" value="USP"/>
</dbReference>
<accession>A0AAQ4EER4</accession>
<dbReference type="GO" id="GO:0006397">
    <property type="term" value="P:mRNA processing"/>
    <property type="evidence" value="ECO:0007669"/>
    <property type="project" value="UniProtKB-KW"/>
</dbReference>
<organism evidence="12 13">
    <name type="scientific">Amblyomma americanum</name>
    <name type="common">Lone star tick</name>
    <dbReference type="NCBI Taxonomy" id="6943"/>
    <lineage>
        <taxon>Eukaryota</taxon>
        <taxon>Metazoa</taxon>
        <taxon>Ecdysozoa</taxon>
        <taxon>Arthropoda</taxon>
        <taxon>Chelicerata</taxon>
        <taxon>Arachnida</taxon>
        <taxon>Acari</taxon>
        <taxon>Parasitiformes</taxon>
        <taxon>Ixodida</taxon>
        <taxon>Ixodoidea</taxon>
        <taxon>Ixodidae</taxon>
        <taxon>Amblyomminae</taxon>
        <taxon>Amblyomma</taxon>
    </lineage>
</organism>
<evidence type="ECO:0000256" key="7">
    <source>
        <dbReference type="ARBA" id="ARBA00022839"/>
    </source>
</evidence>
<dbReference type="InterPro" id="IPR036322">
    <property type="entry name" value="WD40_repeat_dom_sf"/>
</dbReference>
<evidence type="ECO:0000313" key="13">
    <source>
        <dbReference type="Proteomes" id="UP001321473"/>
    </source>
</evidence>
<comment type="caution">
    <text evidence="12">The sequence shown here is derived from an EMBL/GenBank/DDBJ whole genome shotgun (WGS) entry which is preliminary data.</text>
</comment>
<dbReference type="EC" id="3.1.13.4" evidence="9"/>
<name>A0AAQ4EER4_AMBAM</name>
<keyword evidence="8 9" id="KW-0539">Nucleus</keyword>
<dbReference type="Gene3D" id="3.90.70.10">
    <property type="entry name" value="Cysteine proteinases"/>
    <property type="match status" value="1"/>
</dbReference>
<dbReference type="GO" id="GO:0000932">
    <property type="term" value="C:P-body"/>
    <property type="evidence" value="ECO:0007669"/>
    <property type="project" value="UniProtKB-SubCell"/>
</dbReference>
<keyword evidence="13" id="KW-1185">Reference proteome</keyword>
<keyword evidence="2 9" id="KW-0963">Cytoplasm</keyword>
<dbReference type="Pfam" id="PF20770">
    <property type="entry name" value="PAN2_N"/>
    <property type="match status" value="1"/>
</dbReference>
<dbReference type="Pfam" id="PF00929">
    <property type="entry name" value="RNase_T"/>
    <property type="match status" value="1"/>
</dbReference>
<dbReference type="InterPro" id="IPR012337">
    <property type="entry name" value="RNaseH-like_sf"/>
</dbReference>
<evidence type="ECO:0000256" key="6">
    <source>
        <dbReference type="ARBA" id="ARBA00022801"/>
    </source>
</evidence>
<evidence type="ECO:0000256" key="2">
    <source>
        <dbReference type="ARBA" id="ARBA00022490"/>
    </source>
</evidence>
<evidence type="ECO:0000256" key="8">
    <source>
        <dbReference type="ARBA" id="ARBA00023242"/>
    </source>
</evidence>
<dbReference type="CDD" id="cd06143">
    <property type="entry name" value="PAN2_exo"/>
    <property type="match status" value="1"/>
</dbReference>
<comment type="subunit">
    <text evidence="9">Forms a heterotrimer with an asymmetric homodimer of the regulatory subunit PAN3 to form the poly(A)-nuclease (PAN) deadenylation complex.</text>
</comment>
<sequence>MSSLHLFSTIVKLNLAYGLHGSIVIYQSGYGKLPSFLPRIMYSSFRGVSNSTDALLVLARRNVPYLEALNNPETQQIVSVARSELLSELSINVTDEELHTIAAEMRDASHGECTKSDTSSLGGIVEGVSTRVWGDLVESCTGATLGSQLIHSPMEVLRRSFAKLLDTQRQPVTMTLVILEAALSLAVPNVDGFQNTTQGIYKFCETSARRLSVLWALEDLLTFSAKAEHNQVIFQAFDLIIRTIILELERTLEPEDAAVTRSQLLSLRLVLPYHIVPLDLRLPGFTENYFLNILYTREFRMTSERYRPPQGRSGMLSLSFLSLKNVPTPGIIGVDSRLYTAATMDRTTGLLRNALFGFVIADRVWSIVFDTAMSEGSRSALESTRRRYFQNGSLVNISRSCTNMEYAVPKYPGVGEAGLEQFPGALAHGQDYSFLQNILVDGGSQFGVSALAFDSQEELLWMGNQGGHVTSYYTSELQKYTSFQVHATNEVRQLLTIDAGVLSLTCNTLRLNNRRGLIAFHHSSEELEDMHCMVMSPSCSLLMGGNQTTLIELDLATGEQKMVADVGENGCAVMRRHPRFICCADFTGKVTLRDSSSFKVEYTLESLSETGVLADFDVLGNMVVTCGFTNRHGALTVDPFIKVYDLRVMRAVAPIQMMFPPSLLRFVPAFTSRLFVVSQTGQFQLVDTSTLTQSSYIYQLETGGAAVRAFDTSSSCQALAFGDVAGYLHLYGASPHVNFNNFSHPTEFADPEEPLHPIDINDEIAILSTIPMPYCSGKLLSDLPKEFIKYVYRRPVPIDPIILNTMKMVGSIGYAPNPGLWKRNEVRYPHEAHHRSRTKDSREETDMIPQWYKKIDVKYSKMGIEDFDFNLYNRTCFAGLETNLPNAYCNNMIQVLYFTEPLRCAIMNHSCQREFCLACELGFLFHMLDTAQGIPCQASNFLRAFRTIPEASALGLLLSDSDDARKKVNFPRLVQSWTRFVLQQIHSETPEVQDDDGQKTEKAGETDSQVSKLFGWTLLNCNQCRCGNVREKESATLLCSLVYPDPLPPVPERVTPHYPFTEILKRSLCLESTMPAWCDKCEKYQPTLQSKRLKSLPDILTVSSGLENQQDLNFWQTQIEMFGNKDSKAMAFCSSAPVPKRCRYGNCCTRAGCKFFHEKDKGKRYVASKVDVDSSHHSAYSWLPLSIRITLNKDGTVDISRADCKTDTSASQEPIPSTGEENAACEKEEGAGEEEEERGGGGDSGTKGDPSKLEEGRKEGVLYELTSVVSVVNNSRTNIVSCIRVGPSYHQHHQGGPATQWYLFNDFTIVPISPEEAVWLPLDWKLPCVLHYTVADIATKHPASEKAPLTADVFQQDISLAANGGRRHVTFTPLSQTEILKQGDIVAMDAEFVTLNQEEAEIRSDGTRSTIRPSHMSVARISCLRGQGPLEGIPFIDDYIATQEQVVDYLTQFSGIQPGDLDVTISSKHLTTLKATYRKLRYLMDEGVIFIGHGLKNDFRVINLVVPADQVIDTVLLFQLPNKRMVSLRFLAWHFLGLKIQSKMHDSIEDAKTALRLYRKYQQLEREGRVTEALKEMYEAGRKSSWKVPGADEE</sequence>
<feature type="binding site" evidence="9">
    <location>
        <position position="1391"/>
    </location>
    <ligand>
        <name>a divalent metal cation</name>
        <dbReference type="ChEBI" id="CHEBI:60240"/>
        <note>catalytic</note>
    </ligand>
</feature>
<dbReference type="EMBL" id="JARKHS020017284">
    <property type="protein sequence ID" value="KAK8773160.1"/>
    <property type="molecule type" value="Genomic_DNA"/>
</dbReference>
<dbReference type="GO" id="GO:0004535">
    <property type="term" value="F:poly(A)-specific ribonuclease activity"/>
    <property type="evidence" value="ECO:0007669"/>
    <property type="project" value="UniProtKB-UniRule"/>
</dbReference>
<comment type="cofactor">
    <cofactor evidence="9">
        <name>a divalent metal cation</name>
        <dbReference type="ChEBI" id="CHEBI:60240"/>
    </cofactor>
    <text evidence="9">Binds 2 metal cations per subunit in the catalytic exonuclease domain.</text>
</comment>
<dbReference type="SUPFAM" id="SSF53098">
    <property type="entry name" value="Ribonuclease H-like"/>
    <property type="match status" value="1"/>
</dbReference>
<evidence type="ECO:0000256" key="10">
    <source>
        <dbReference type="SAM" id="MobiDB-lite"/>
    </source>
</evidence>
<feature type="binding site" evidence="9">
    <location>
        <position position="1389"/>
    </location>
    <ligand>
        <name>a divalent metal cation</name>
        <dbReference type="ChEBI" id="CHEBI:60240"/>
        <note>catalytic</note>
    </ligand>
</feature>
<dbReference type="GO" id="GO:0000289">
    <property type="term" value="P:nuclear-transcribed mRNA poly(A) tail shortening"/>
    <property type="evidence" value="ECO:0007669"/>
    <property type="project" value="UniProtKB-UniRule"/>
</dbReference>
<feature type="binding site" evidence="9">
    <location>
        <position position="1498"/>
    </location>
    <ligand>
        <name>a divalent metal cation</name>
        <dbReference type="ChEBI" id="CHEBI:60240"/>
        <note>catalytic</note>
    </ligand>
</feature>
<dbReference type="Gene3D" id="2.130.10.10">
    <property type="entry name" value="YVTN repeat-like/Quinoprotein amine dehydrogenase"/>
    <property type="match status" value="1"/>
</dbReference>
<evidence type="ECO:0000256" key="1">
    <source>
        <dbReference type="ARBA" id="ARBA00001663"/>
    </source>
</evidence>
<dbReference type="HAMAP" id="MF_03182">
    <property type="entry name" value="PAN2"/>
    <property type="match status" value="1"/>
</dbReference>
<protein>
    <recommendedName>
        <fullName evidence="9">PAN2-PAN3 deadenylation complex catalytic subunit PAN2</fullName>
        <ecNumber evidence="9">3.1.13.4</ecNumber>
    </recommendedName>
    <alternativeName>
        <fullName evidence="9">PAB1P-dependent poly(A)-specific ribonuclease</fullName>
    </alternativeName>
    <alternativeName>
        <fullName evidence="9">Poly(A)-nuclease deadenylation complex subunit 2</fullName>
        <shortName evidence="9">PAN deadenylation complex subunit 2</shortName>
    </alternativeName>
</protein>
<keyword evidence="4 9" id="KW-0540">Nuclease</keyword>
<feature type="domain" description="USP" evidence="11">
    <location>
        <begin position="878"/>
        <end position="1335"/>
    </location>
</feature>
<proteinExistence type="inferred from homology"/>
<dbReference type="InterPro" id="IPR036397">
    <property type="entry name" value="RNaseH_sf"/>
</dbReference>
<dbReference type="FunFam" id="3.30.420.10:FF:000011">
    <property type="entry name" value="PAN2-PAN3 deadenylation complex catalytic subunit PAN2"/>
    <property type="match status" value="1"/>
</dbReference>
<dbReference type="Pfam" id="PF13423">
    <property type="entry name" value="UCH_1"/>
    <property type="match status" value="1"/>
</dbReference>
<reference evidence="12 13" key="1">
    <citation type="journal article" date="2023" name="Arcadia Sci">
        <title>De novo assembly of a long-read Amblyomma americanum tick genome.</title>
        <authorList>
            <person name="Chou S."/>
            <person name="Poskanzer K.E."/>
            <person name="Rollins M."/>
            <person name="Thuy-Boun P.S."/>
        </authorList>
    </citation>
    <scope>NUCLEOTIDE SEQUENCE [LARGE SCALE GENOMIC DNA]</scope>
    <source>
        <strain evidence="12">F_SG_1</strain>
        <tissue evidence="12">Salivary glands</tissue>
    </source>
</reference>
<dbReference type="PROSITE" id="PS50235">
    <property type="entry name" value="USP_3"/>
    <property type="match status" value="1"/>
</dbReference>
<gene>
    <name evidence="9" type="primary">PAN2</name>
    <name evidence="12" type="ORF">V5799_012303</name>
</gene>
<dbReference type="GO" id="GO:0046872">
    <property type="term" value="F:metal ion binding"/>
    <property type="evidence" value="ECO:0007669"/>
    <property type="project" value="UniProtKB-KW"/>
</dbReference>
<feature type="region of interest" description="Disordered" evidence="10">
    <location>
        <begin position="1203"/>
        <end position="1255"/>
    </location>
</feature>
<keyword evidence="7 9" id="KW-0269">Exonuclease</keyword>
<dbReference type="PANTHER" id="PTHR15728">
    <property type="entry name" value="DEADENYLATION COMPLEX CATALYTIC SUBUNIT PAN2"/>
    <property type="match status" value="1"/>
</dbReference>
<evidence type="ECO:0000256" key="9">
    <source>
        <dbReference type="HAMAP-Rule" id="MF_03182"/>
    </source>
</evidence>
<dbReference type="SUPFAM" id="SSF50978">
    <property type="entry name" value="WD40 repeat-like"/>
    <property type="match status" value="1"/>
</dbReference>
<dbReference type="SUPFAM" id="SSF54001">
    <property type="entry name" value="Cysteine proteinases"/>
    <property type="match status" value="1"/>
</dbReference>
<dbReference type="InterPro" id="IPR030843">
    <property type="entry name" value="PAN2"/>
</dbReference>
<keyword evidence="5 9" id="KW-0479">Metal-binding</keyword>
<evidence type="ECO:0000256" key="4">
    <source>
        <dbReference type="ARBA" id="ARBA00022722"/>
    </source>
</evidence>
<comment type="similarity">
    <text evidence="9">Belongs to the peptidase C19 family. PAN2 subfamily.</text>
</comment>
<comment type="subcellular location">
    <subcellularLocation>
        <location evidence="9">Cytoplasm</location>
        <location evidence="9">P-body</location>
    </subcellularLocation>
    <subcellularLocation>
        <location evidence="9">Nucleus</location>
    </subcellularLocation>
    <text evidence="9">Shuttles between nucleus and cytoplasm.</text>
</comment>
<comment type="activity regulation">
    <text evidence="9">Positively regulated by the regulatory subunit PAN3.</text>
</comment>
<comment type="domain">
    <text evidence="9">Contains a pseudo-UCH domain. This ubiquitin C-terminal hydrolase (UCH)-like or ubiquitin specific protease (USP)-like domain is predicted to be catalytically inactive because it lacks the active site catalytic triad characteristic of thiol proteases, with residues at the equivalent structural positions that are incompatible with catalysis, and it cannot bind ubiquitin. It functions as a structural scaffold for intra- and intermolecular interactions in the complex.</text>
</comment>
<dbReference type="FunFam" id="2.130.10.10:FF:000421">
    <property type="entry name" value="PAN2-PAN3 deadenylation complex catalytic subunit PAN2"/>
    <property type="match status" value="1"/>
</dbReference>
<evidence type="ECO:0000313" key="12">
    <source>
        <dbReference type="EMBL" id="KAK8773160.1"/>
    </source>
</evidence>
<evidence type="ECO:0000256" key="5">
    <source>
        <dbReference type="ARBA" id="ARBA00022723"/>
    </source>
</evidence>
<comment type="function">
    <text evidence="9">Catalytic subunit of the poly(A)-nuclease (PAN) deadenylation complex, one of two cytoplasmic mRNA deadenylases involved in general and miRNA-mediated mRNA turnover. PAN specifically shortens poly(A) tails of RNA and the activity is stimulated by poly(A)-binding protein (PABP). PAN deadenylation is followed by rapid degradation of the shortened mRNA tails by the CCR4-NOT complex. Deadenylated mRNAs are then degraded by two alternative mechanisms, namely exosome-mediated 3'-5' exonucleolytic degradation, or deadenlyation-dependent mRNA decaping and subsequent 5'-3' exonucleolytic degradation by XRN1.</text>
</comment>
<evidence type="ECO:0000259" key="11">
    <source>
        <dbReference type="PROSITE" id="PS50235"/>
    </source>
</evidence>
<dbReference type="Gene3D" id="3.30.420.10">
    <property type="entry name" value="Ribonuclease H-like superfamily/Ribonuclease H"/>
    <property type="match status" value="1"/>
</dbReference>
<dbReference type="PANTHER" id="PTHR15728:SF0">
    <property type="entry name" value="PAN2-PAN3 DEADENYLATION COMPLEX CATALYTIC SUBUNIT PAN2"/>
    <property type="match status" value="1"/>
</dbReference>
<dbReference type="InterPro" id="IPR013520">
    <property type="entry name" value="Ribonucl_H"/>
</dbReference>
<dbReference type="InterPro" id="IPR038765">
    <property type="entry name" value="Papain-like_cys_pep_sf"/>
</dbReference>
<dbReference type="InterPro" id="IPR015943">
    <property type="entry name" value="WD40/YVTN_repeat-like_dom_sf"/>
</dbReference>
<dbReference type="InterPro" id="IPR050785">
    <property type="entry name" value="PAN2-PAN3_catalytic_subunit"/>
</dbReference>
<feature type="binding site" evidence="9">
    <location>
        <position position="1550"/>
    </location>
    <ligand>
        <name>a divalent metal cation</name>
        <dbReference type="ChEBI" id="CHEBI:60240"/>
        <note>catalytic</note>
    </ligand>
</feature>
<dbReference type="InterPro" id="IPR048841">
    <property type="entry name" value="PAN2_N"/>
</dbReference>